<keyword evidence="1" id="KW-0812">Transmembrane</keyword>
<evidence type="ECO:0008006" key="4">
    <source>
        <dbReference type="Google" id="ProtNLM"/>
    </source>
</evidence>
<dbReference type="RefSeq" id="WP_346154549.1">
    <property type="nucleotide sequence ID" value="NZ_BAAATE010000034.1"/>
</dbReference>
<protein>
    <recommendedName>
        <fullName evidence="4">DUF3040 domain-containing protein</fullName>
    </recommendedName>
</protein>
<proteinExistence type="predicted"/>
<accession>A0ABN3T302</accession>
<sequence>MYFDQDERVAEPEPDLAARRQRIQRDIAGVTLLLIGALFTVVAAFAWEPIVGLALTGGYLIAAGGILASGRTS</sequence>
<dbReference type="Proteomes" id="UP001501666">
    <property type="component" value="Unassembled WGS sequence"/>
</dbReference>
<keyword evidence="1" id="KW-1133">Transmembrane helix</keyword>
<evidence type="ECO:0000256" key="1">
    <source>
        <dbReference type="SAM" id="Phobius"/>
    </source>
</evidence>
<keyword evidence="1" id="KW-0472">Membrane</keyword>
<feature type="transmembrane region" description="Helical" evidence="1">
    <location>
        <begin position="27"/>
        <end position="47"/>
    </location>
</feature>
<keyword evidence="3" id="KW-1185">Reference proteome</keyword>
<dbReference type="EMBL" id="BAAATE010000034">
    <property type="protein sequence ID" value="GAA2692126.1"/>
    <property type="molecule type" value="Genomic_DNA"/>
</dbReference>
<organism evidence="2 3">
    <name type="scientific">Nonomuraea recticatena</name>
    <dbReference type="NCBI Taxonomy" id="46178"/>
    <lineage>
        <taxon>Bacteria</taxon>
        <taxon>Bacillati</taxon>
        <taxon>Actinomycetota</taxon>
        <taxon>Actinomycetes</taxon>
        <taxon>Streptosporangiales</taxon>
        <taxon>Streptosporangiaceae</taxon>
        <taxon>Nonomuraea</taxon>
    </lineage>
</organism>
<evidence type="ECO:0000313" key="3">
    <source>
        <dbReference type="Proteomes" id="UP001501666"/>
    </source>
</evidence>
<gene>
    <name evidence="2" type="ORF">GCM10010412_082860</name>
</gene>
<reference evidence="2 3" key="1">
    <citation type="journal article" date="2019" name="Int. J. Syst. Evol. Microbiol.">
        <title>The Global Catalogue of Microorganisms (GCM) 10K type strain sequencing project: providing services to taxonomists for standard genome sequencing and annotation.</title>
        <authorList>
            <consortium name="The Broad Institute Genomics Platform"/>
            <consortium name="The Broad Institute Genome Sequencing Center for Infectious Disease"/>
            <person name="Wu L."/>
            <person name="Ma J."/>
        </authorList>
    </citation>
    <scope>NUCLEOTIDE SEQUENCE [LARGE SCALE GENOMIC DNA]</scope>
    <source>
        <strain evidence="2 3">JCM 6835</strain>
    </source>
</reference>
<comment type="caution">
    <text evidence="2">The sequence shown here is derived from an EMBL/GenBank/DDBJ whole genome shotgun (WGS) entry which is preliminary data.</text>
</comment>
<evidence type="ECO:0000313" key="2">
    <source>
        <dbReference type="EMBL" id="GAA2692126.1"/>
    </source>
</evidence>
<feature type="transmembrane region" description="Helical" evidence="1">
    <location>
        <begin position="53"/>
        <end position="70"/>
    </location>
</feature>
<name>A0ABN3T302_9ACTN</name>